<gene>
    <name evidence="3" type="ORF">H9862_01695</name>
</gene>
<dbReference type="SUPFAM" id="SSF48695">
    <property type="entry name" value="Multiheme cytochromes"/>
    <property type="match status" value="1"/>
</dbReference>
<feature type="transmembrane region" description="Helical" evidence="2">
    <location>
        <begin position="62"/>
        <end position="83"/>
    </location>
</feature>
<sequence length="228" mass="24590">MTSPEPETRRRAPEPPPAAPAAEQEAAEQRAAAARAAEQEASGQGAAAPQTDAPPPSPRRALLAWLPLLVVPVAALIAVYYYAFRAPSYEPAQPMPFDHATHSDPDKANIPCLACHRGAERDAGAGMPSAESCMDCHRHILPDDPRLLPLHAAANPESPVYHGEALRWVRVQSLPGYVHFHHGAHARAGISCEECHTRPGAAQDHSMRSCLDCHRRENASTECSSCHH</sequence>
<feature type="compositionally biased region" description="Low complexity" evidence="1">
    <location>
        <begin position="20"/>
        <end position="50"/>
    </location>
</feature>
<dbReference type="Proteomes" id="UP000823964">
    <property type="component" value="Unassembled WGS sequence"/>
</dbReference>
<keyword evidence="2" id="KW-0472">Membrane</keyword>
<evidence type="ECO:0000256" key="1">
    <source>
        <dbReference type="SAM" id="MobiDB-lite"/>
    </source>
</evidence>
<dbReference type="PANTHER" id="PTHR39425">
    <property type="entry name" value="LIPOPROTEIN CYTOCHROME C"/>
    <property type="match status" value="1"/>
</dbReference>
<dbReference type="Gene3D" id="3.90.10.10">
    <property type="entry name" value="Cytochrome C3"/>
    <property type="match status" value="2"/>
</dbReference>
<evidence type="ECO:0000256" key="2">
    <source>
        <dbReference type="SAM" id="Phobius"/>
    </source>
</evidence>
<feature type="region of interest" description="Disordered" evidence="1">
    <location>
        <begin position="1"/>
        <end position="57"/>
    </location>
</feature>
<proteinExistence type="predicted"/>
<dbReference type="InterPro" id="IPR036280">
    <property type="entry name" value="Multihaem_cyt_sf"/>
</dbReference>
<dbReference type="AlphaFoldDB" id="A0A9D2AHE9"/>
<dbReference type="PANTHER" id="PTHR39425:SF1">
    <property type="entry name" value="CYTOCHROME C7-LIKE DOMAIN-CONTAINING PROTEIN"/>
    <property type="match status" value="1"/>
</dbReference>
<evidence type="ECO:0000313" key="4">
    <source>
        <dbReference type="Proteomes" id="UP000823964"/>
    </source>
</evidence>
<name>A0A9D2AHE9_9BACT</name>
<comment type="caution">
    <text evidence="3">The sequence shown here is derived from an EMBL/GenBank/DDBJ whole genome shotgun (WGS) entry which is preliminary data.</text>
</comment>
<organism evidence="3 4">
    <name type="scientific">Candidatus Akkermansia intestinigallinarum</name>
    <dbReference type="NCBI Taxonomy" id="2838431"/>
    <lineage>
        <taxon>Bacteria</taxon>
        <taxon>Pseudomonadati</taxon>
        <taxon>Verrucomicrobiota</taxon>
        <taxon>Verrucomicrobiia</taxon>
        <taxon>Verrucomicrobiales</taxon>
        <taxon>Akkermansiaceae</taxon>
        <taxon>Akkermansia</taxon>
    </lineage>
</organism>
<reference evidence="3" key="2">
    <citation type="submission" date="2021-04" db="EMBL/GenBank/DDBJ databases">
        <authorList>
            <person name="Gilroy R."/>
        </authorList>
    </citation>
    <scope>NUCLEOTIDE SEQUENCE</scope>
    <source>
        <strain evidence="3">14975</strain>
    </source>
</reference>
<feature type="compositionally biased region" description="Basic and acidic residues" evidence="1">
    <location>
        <begin position="1"/>
        <end position="13"/>
    </location>
</feature>
<dbReference type="EMBL" id="DXFQ01000026">
    <property type="protein sequence ID" value="HIX19298.1"/>
    <property type="molecule type" value="Genomic_DNA"/>
</dbReference>
<reference evidence="3" key="1">
    <citation type="journal article" date="2021" name="PeerJ">
        <title>Extensive microbial diversity within the chicken gut microbiome revealed by metagenomics and culture.</title>
        <authorList>
            <person name="Gilroy R."/>
            <person name="Ravi A."/>
            <person name="Getino M."/>
            <person name="Pursley I."/>
            <person name="Horton D.L."/>
            <person name="Alikhan N.F."/>
            <person name="Baker D."/>
            <person name="Gharbi K."/>
            <person name="Hall N."/>
            <person name="Watson M."/>
            <person name="Adriaenssens E.M."/>
            <person name="Foster-Nyarko E."/>
            <person name="Jarju S."/>
            <person name="Secka A."/>
            <person name="Antonio M."/>
            <person name="Oren A."/>
            <person name="Chaudhuri R.R."/>
            <person name="La Ragione R."/>
            <person name="Hildebrand F."/>
            <person name="Pallen M.J."/>
        </authorList>
    </citation>
    <scope>NUCLEOTIDE SEQUENCE</scope>
    <source>
        <strain evidence="3">14975</strain>
    </source>
</reference>
<dbReference type="CDD" id="cd08168">
    <property type="entry name" value="Cytochrom_C3"/>
    <property type="match status" value="1"/>
</dbReference>
<keyword evidence="2" id="KW-0812">Transmembrane</keyword>
<evidence type="ECO:0000313" key="3">
    <source>
        <dbReference type="EMBL" id="HIX19298.1"/>
    </source>
</evidence>
<keyword evidence="2" id="KW-1133">Transmembrane helix</keyword>
<protein>
    <submittedName>
        <fullName evidence="3">Cytochrome c family protein</fullName>
    </submittedName>
</protein>
<accession>A0A9D2AHE9</accession>